<keyword evidence="2" id="KW-1185">Reference proteome</keyword>
<evidence type="ECO:0000313" key="2">
    <source>
        <dbReference type="Proteomes" id="UP000526125"/>
    </source>
</evidence>
<comment type="caution">
    <text evidence="1">The sequence shown here is derived from an EMBL/GenBank/DDBJ whole genome shotgun (WGS) entry which is preliminary data.</text>
</comment>
<name>A0A7Y6C598_9BACL</name>
<dbReference type="AlphaFoldDB" id="A0A7Y6C598"/>
<dbReference type="Proteomes" id="UP000526125">
    <property type="component" value="Unassembled WGS sequence"/>
</dbReference>
<organism evidence="1 2">
    <name type="scientific">Paenibacillus xylanilyticus</name>
    <dbReference type="NCBI Taxonomy" id="248903"/>
    <lineage>
        <taxon>Bacteria</taxon>
        <taxon>Bacillati</taxon>
        <taxon>Bacillota</taxon>
        <taxon>Bacilli</taxon>
        <taxon>Bacillales</taxon>
        <taxon>Paenibacillaceae</taxon>
        <taxon>Paenibacillus</taxon>
    </lineage>
</organism>
<evidence type="ECO:0000313" key="1">
    <source>
        <dbReference type="EMBL" id="NUU80075.1"/>
    </source>
</evidence>
<gene>
    <name evidence="1" type="ORF">HP552_33335</name>
</gene>
<reference evidence="1 2" key="1">
    <citation type="submission" date="2020-05" db="EMBL/GenBank/DDBJ databases">
        <title>Genome Sequencing of Type Strains.</title>
        <authorList>
            <person name="Lemaire J.F."/>
            <person name="Inderbitzin P."/>
            <person name="Gregorio O.A."/>
            <person name="Collins S.B."/>
            <person name="Wespe N."/>
            <person name="Knight-Connoni V."/>
        </authorList>
    </citation>
    <scope>NUCLEOTIDE SEQUENCE [LARGE SCALE GENOMIC DNA]</scope>
    <source>
        <strain evidence="1 2">LMG 21957</strain>
    </source>
</reference>
<protein>
    <submittedName>
        <fullName evidence="1">Uncharacterized protein</fullName>
    </submittedName>
</protein>
<sequence length="103" mass="11020">MKIRLIGFACIITGGVVLASLLFHDSETKIYVYPSGANENAVHEVVRSTQSQLLVNGCEIPHKIVSVDVSEVEAKKLREEAGYSSEGVTGGTIVKLEETGTCP</sequence>
<dbReference type="RefSeq" id="WP_175399603.1">
    <property type="nucleotide sequence ID" value="NZ_JABMCB010000206.1"/>
</dbReference>
<proteinExistence type="predicted"/>
<accession>A0A7Y6C598</accession>
<dbReference type="EMBL" id="JABMCB010000206">
    <property type="protein sequence ID" value="NUU80075.1"/>
    <property type="molecule type" value="Genomic_DNA"/>
</dbReference>